<organism evidence="1">
    <name type="scientific">Populus trichocarpa</name>
    <name type="common">Western balsam poplar</name>
    <name type="synonym">Populus balsamifera subsp. trichocarpa</name>
    <dbReference type="NCBI Taxonomy" id="3694"/>
    <lineage>
        <taxon>Eukaryota</taxon>
        <taxon>Viridiplantae</taxon>
        <taxon>Streptophyta</taxon>
        <taxon>Embryophyta</taxon>
        <taxon>Tracheophyta</taxon>
        <taxon>Spermatophyta</taxon>
        <taxon>Magnoliopsida</taxon>
        <taxon>eudicotyledons</taxon>
        <taxon>Gunneridae</taxon>
        <taxon>Pentapetalae</taxon>
        <taxon>rosids</taxon>
        <taxon>fabids</taxon>
        <taxon>Malpighiales</taxon>
        <taxon>Salicaceae</taxon>
        <taxon>Saliceae</taxon>
        <taxon>Populus</taxon>
    </lineage>
</organism>
<name>A9P9P4_POPTR</name>
<proteinExistence type="evidence at transcript level"/>
<protein>
    <submittedName>
        <fullName evidence="1">Uncharacterized protein</fullName>
    </submittedName>
</protein>
<dbReference type="EMBL" id="EF144893">
    <property type="protein sequence ID" value="ABK93097.1"/>
    <property type="molecule type" value="mRNA"/>
</dbReference>
<evidence type="ECO:0000313" key="1">
    <source>
        <dbReference type="EMBL" id="ABK93097.1"/>
    </source>
</evidence>
<sequence>MQVQRLLRARPQQKVEDTTKLRMLYSQLGRKLFCKKKKKKFPRQILIVFFSYKICGDGASPRMWIEQPGHV</sequence>
<reference evidence="1" key="1">
    <citation type="journal article" date="2008" name="BMC Genomics">
        <title>Analysis of 4,664 high-quality sequence-finished poplar full-length cDNA clones and their utility for the discovery of genes responding to insect feeding.</title>
        <authorList>
            <person name="Ralph S.G."/>
            <person name="Chun H.J."/>
            <person name="Cooper D."/>
            <person name="Kirkpatrick R."/>
            <person name="Kolosova N."/>
            <person name="Gunter L."/>
            <person name="Tuskan G.A."/>
            <person name="Douglas C.J."/>
            <person name="Holt R.A."/>
            <person name="Jones S.J."/>
            <person name="Marra M.A."/>
            <person name="Bohlmann J."/>
        </authorList>
    </citation>
    <scope>NUCLEOTIDE SEQUENCE</scope>
    <source>
        <tissue evidence="1">Phloem and cambium</tissue>
    </source>
</reference>
<dbReference type="AlphaFoldDB" id="A9P9P4"/>
<accession>A9P9P4</accession>